<evidence type="ECO:0000313" key="4">
    <source>
        <dbReference type="Proteomes" id="UP000002785"/>
    </source>
</evidence>
<dbReference type="eggNOG" id="COG5412">
    <property type="taxonomic scope" value="Bacteria"/>
</dbReference>
<feature type="transmembrane region" description="Helical" evidence="2">
    <location>
        <begin position="124"/>
        <end position="143"/>
    </location>
</feature>
<feature type="transmembrane region" description="Helical" evidence="2">
    <location>
        <begin position="155"/>
        <end position="179"/>
    </location>
</feature>
<keyword evidence="2" id="KW-1133">Transmembrane helix</keyword>
<feature type="transmembrane region" description="Helical" evidence="2">
    <location>
        <begin position="191"/>
        <end position="212"/>
    </location>
</feature>
<keyword evidence="2" id="KW-0812">Transmembrane</keyword>
<organism evidence="3 4">
    <name type="scientific">Streptomyces sviceus (strain ATCC 29083 / DSM 924 / JCM 4929 / NBRC 13980 / NCIMB 11184 / NRRL 5439 / UC 5370)</name>
    <dbReference type="NCBI Taxonomy" id="463191"/>
    <lineage>
        <taxon>Bacteria</taxon>
        <taxon>Bacillati</taxon>
        <taxon>Actinomycetota</taxon>
        <taxon>Actinomycetes</taxon>
        <taxon>Kitasatosporales</taxon>
        <taxon>Streptomycetaceae</taxon>
        <taxon>Streptomyces</taxon>
    </lineage>
</organism>
<reference evidence="3" key="1">
    <citation type="submission" date="2009-10" db="EMBL/GenBank/DDBJ databases">
        <title>The genome sequence of Streptomyces sviceus strain ATCC 29083.</title>
        <authorList>
            <consortium name="The Broad Institute Genome Sequencing Platform"/>
            <consortium name="Broad Institute Microbial Sequencing Center"/>
            <person name="Fischbach M."/>
            <person name="Godfrey P."/>
            <person name="Ward D."/>
            <person name="Young S."/>
            <person name="Zeng Q."/>
            <person name="Koehrsen M."/>
            <person name="Alvarado L."/>
            <person name="Berlin A.M."/>
            <person name="Bochicchio J."/>
            <person name="Borenstein D."/>
            <person name="Chapman S.B."/>
            <person name="Chen Z."/>
            <person name="Engels R."/>
            <person name="Freedman E."/>
            <person name="Gellesch M."/>
            <person name="Goldberg J."/>
            <person name="Griggs A."/>
            <person name="Gujja S."/>
            <person name="Heilman E.R."/>
            <person name="Heiman D.I."/>
            <person name="Hepburn T.A."/>
            <person name="Howarth C."/>
            <person name="Jen D."/>
            <person name="Larson L."/>
            <person name="Lewis B."/>
            <person name="Mehta T."/>
            <person name="Park D."/>
            <person name="Pearson M."/>
            <person name="Richards J."/>
            <person name="Roberts A."/>
            <person name="Saif S."/>
            <person name="Shea T.D."/>
            <person name="Shenoy N."/>
            <person name="Sisk P."/>
            <person name="Stolte C."/>
            <person name="Sykes S.N."/>
            <person name="Thomson T."/>
            <person name="Walk T."/>
            <person name="White J."/>
            <person name="Yandava C."/>
            <person name="Straight P."/>
            <person name="Clardy J."/>
            <person name="Hung D."/>
            <person name="Kolter R."/>
            <person name="Mekalanos J."/>
            <person name="Walker S."/>
            <person name="Walsh C.T."/>
            <person name="Wieland-Brown L.C."/>
            <person name="Haas B."/>
            <person name="Nusbaum C."/>
            <person name="Birren B."/>
        </authorList>
    </citation>
    <scope>NUCLEOTIDE SEQUENCE [LARGE SCALE GENOMIC DNA]</scope>
    <source>
        <strain evidence="3">ATCC 29083</strain>
    </source>
</reference>
<dbReference type="HOGENOM" id="CLU_717506_0_0_11"/>
<name>B5I0P2_STRX2</name>
<evidence type="ECO:0000313" key="3">
    <source>
        <dbReference type="EMBL" id="EDY58646.1"/>
    </source>
</evidence>
<feature type="compositionally biased region" description="Polar residues" evidence="1">
    <location>
        <begin position="48"/>
        <end position="60"/>
    </location>
</feature>
<feature type="region of interest" description="Disordered" evidence="1">
    <location>
        <begin position="26"/>
        <end position="60"/>
    </location>
</feature>
<accession>B5I0P2</accession>
<gene>
    <name evidence="3" type="ORF">SSEG_09660</name>
</gene>
<dbReference type="AlphaFoldDB" id="B5I0P2"/>
<sequence length="402" mass="41415">MRRMRAALVQATGALTRFRTALTQTSAAGSRLRTAATGAGSSVDRLRSSATQASTATGRLRTGATQASAGLNQVRTAATRAAADVQRAGRSAASGGGLFSRFSQGLRTATTAQRGLNTAMKANILGAILSLIMPLITKLIDMAMESKTVQAVMQAAFKIIGQVVGTVMKGASVAINWLIDAGKNVINWLKANWPLLVAILTGPVGIAVLAIVKNWDRIKDAVASVRDWIVDKWNAAVNFLRGVPGMIWGFFAQLPDQLRGLGGDLVMGLINGIKNSAGALLNTVKNFIVNTIPGPIRSILGIASPSKVMMGFGGDVGEGLALGMEGAGNRVAGAAGRLATATARSVIGPGYSLAGVAGGASTRPQGAAAGAPVTVNVHPRPGQSEYEIGRITARELAWAAKR</sequence>
<keyword evidence="4" id="KW-1185">Reference proteome</keyword>
<dbReference type="EMBL" id="CM000951">
    <property type="protein sequence ID" value="EDY58646.1"/>
    <property type="molecule type" value="Genomic_DNA"/>
</dbReference>
<evidence type="ECO:0000256" key="1">
    <source>
        <dbReference type="SAM" id="MobiDB-lite"/>
    </source>
</evidence>
<keyword evidence="2" id="KW-0472">Membrane</keyword>
<proteinExistence type="predicted"/>
<evidence type="ECO:0000256" key="2">
    <source>
        <dbReference type="SAM" id="Phobius"/>
    </source>
</evidence>
<protein>
    <submittedName>
        <fullName evidence="3">Uncharacterized protein</fullName>
    </submittedName>
</protein>
<dbReference type="Proteomes" id="UP000002785">
    <property type="component" value="Chromosome"/>
</dbReference>